<evidence type="ECO:0000256" key="7">
    <source>
        <dbReference type="ARBA" id="ARBA00022917"/>
    </source>
</evidence>
<dbReference type="NCBIfam" id="TIGR00409">
    <property type="entry name" value="proS_fam_II"/>
    <property type="match status" value="1"/>
</dbReference>
<dbReference type="InterPro" id="IPR004500">
    <property type="entry name" value="Pro-tRNA-synth_IIa_bac-type"/>
</dbReference>
<evidence type="ECO:0000256" key="6">
    <source>
        <dbReference type="ARBA" id="ARBA00022840"/>
    </source>
</evidence>
<organism evidence="12 13">
    <name type="scientific">Legionella fallonii LLAP-10</name>
    <dbReference type="NCBI Taxonomy" id="1212491"/>
    <lineage>
        <taxon>Bacteria</taxon>
        <taxon>Pseudomonadati</taxon>
        <taxon>Pseudomonadota</taxon>
        <taxon>Gammaproteobacteria</taxon>
        <taxon>Legionellales</taxon>
        <taxon>Legionellaceae</taxon>
        <taxon>Legionella</taxon>
    </lineage>
</organism>
<dbReference type="CDD" id="cd00779">
    <property type="entry name" value="ProRS_core_prok"/>
    <property type="match status" value="1"/>
</dbReference>
<keyword evidence="13" id="KW-1185">Reference proteome</keyword>
<proteinExistence type="inferred from homology"/>
<dbReference type="InterPro" id="IPR050062">
    <property type="entry name" value="Pro-tRNA_synthetase"/>
</dbReference>
<dbReference type="AlphaFoldDB" id="A0A098G0H0"/>
<keyword evidence="4 10" id="KW-0436">Ligase</keyword>
<keyword evidence="7 10" id="KW-0648">Protein biosynthesis</keyword>
<dbReference type="PROSITE" id="PS50862">
    <property type="entry name" value="AA_TRNA_LIGASE_II"/>
    <property type="match status" value="1"/>
</dbReference>
<dbReference type="GO" id="GO:0004827">
    <property type="term" value="F:proline-tRNA ligase activity"/>
    <property type="evidence" value="ECO:0007669"/>
    <property type="project" value="UniProtKB-UniRule"/>
</dbReference>
<evidence type="ECO:0000256" key="8">
    <source>
        <dbReference type="ARBA" id="ARBA00023146"/>
    </source>
</evidence>
<dbReference type="Proteomes" id="UP000032430">
    <property type="component" value="Chromosome I"/>
</dbReference>
<dbReference type="SUPFAM" id="SSF55681">
    <property type="entry name" value="Class II aaRS and biotin synthetases"/>
    <property type="match status" value="1"/>
</dbReference>
<dbReference type="Pfam" id="PF00587">
    <property type="entry name" value="tRNA-synt_2b"/>
    <property type="match status" value="1"/>
</dbReference>
<evidence type="ECO:0000256" key="9">
    <source>
        <dbReference type="ARBA" id="ARBA00047671"/>
    </source>
</evidence>
<evidence type="ECO:0000256" key="10">
    <source>
        <dbReference type="HAMAP-Rule" id="MF_01569"/>
    </source>
</evidence>
<keyword evidence="5 10" id="KW-0547">Nucleotide-binding</keyword>
<comment type="domain">
    <text evidence="10">Consists of three domains: the N-terminal catalytic domain, the editing domain and the C-terminal anticodon-binding domain.</text>
</comment>
<dbReference type="PIRSF" id="PIRSF001535">
    <property type="entry name" value="ProRS_1"/>
    <property type="match status" value="1"/>
</dbReference>
<dbReference type="InterPro" id="IPR036621">
    <property type="entry name" value="Anticodon-bd_dom_sf"/>
</dbReference>
<dbReference type="Pfam" id="PF03129">
    <property type="entry name" value="HGTP_anticodon"/>
    <property type="match status" value="1"/>
</dbReference>
<gene>
    <name evidence="10 12" type="primary">proS</name>
    <name evidence="12" type="ORF">LFA_0552</name>
</gene>
<dbReference type="HAMAP" id="MF_01569">
    <property type="entry name" value="Pro_tRNA_synth_type1"/>
    <property type="match status" value="1"/>
</dbReference>
<evidence type="ECO:0000259" key="11">
    <source>
        <dbReference type="PROSITE" id="PS50862"/>
    </source>
</evidence>
<dbReference type="GO" id="GO:0006433">
    <property type="term" value="P:prolyl-tRNA aminoacylation"/>
    <property type="evidence" value="ECO:0007669"/>
    <property type="project" value="UniProtKB-UniRule"/>
</dbReference>
<accession>A0A098G0H0</accession>
<dbReference type="HOGENOM" id="CLU_016739_0_0_6"/>
<protein>
    <recommendedName>
        <fullName evidence="10">Proline--tRNA ligase</fullName>
        <ecNumber evidence="10">6.1.1.15</ecNumber>
    </recommendedName>
    <alternativeName>
        <fullName evidence="10">Prolyl-tRNA synthetase</fullName>
        <shortName evidence="10">ProRS</shortName>
    </alternativeName>
</protein>
<dbReference type="InterPro" id="IPR004154">
    <property type="entry name" value="Anticodon-bd"/>
</dbReference>
<dbReference type="PRINTS" id="PR01046">
    <property type="entry name" value="TRNASYNTHPRO"/>
</dbReference>
<dbReference type="InterPro" id="IPR036754">
    <property type="entry name" value="YbaK/aa-tRNA-synt-asso_dom_sf"/>
</dbReference>
<dbReference type="STRING" id="1212491.LFA_0552"/>
<dbReference type="RefSeq" id="WP_045094769.1">
    <property type="nucleotide sequence ID" value="NZ_LN614827.1"/>
</dbReference>
<dbReference type="FunFam" id="3.30.930.10:FF:000043">
    <property type="entry name" value="Proline--tRNA ligase"/>
    <property type="match status" value="1"/>
</dbReference>
<comment type="function">
    <text evidence="10">Catalyzes the attachment of proline to tRNA(Pro) in a two-step reaction: proline is first activated by ATP to form Pro-AMP and then transferred to the acceptor end of tRNA(Pro). As ProRS can inadvertently accommodate and process non-cognate amino acids such as alanine and cysteine, to avoid such errors it has two additional distinct editing activities against alanine. One activity is designated as 'pretransfer' editing and involves the tRNA(Pro)-independent hydrolysis of activated Ala-AMP. The other activity is designated 'posttransfer' editing and involves deacylation of mischarged Ala-tRNA(Pro). The misacylated Cys-tRNA(Pro) is not edited by ProRS.</text>
</comment>
<dbReference type="InterPro" id="IPR033730">
    <property type="entry name" value="ProRS_core_prok"/>
</dbReference>
<feature type="domain" description="Aminoacyl-transfer RNA synthetases class-II family profile" evidence="11">
    <location>
        <begin position="33"/>
        <end position="465"/>
    </location>
</feature>
<reference evidence="13" key="1">
    <citation type="submission" date="2014-09" db="EMBL/GenBank/DDBJ databases">
        <authorList>
            <person name="Gomez-Valero L."/>
        </authorList>
    </citation>
    <scope>NUCLEOTIDE SEQUENCE [LARGE SCALE GENOMIC DNA]</scope>
    <source>
        <strain evidence="13">ATCC700992</strain>
    </source>
</reference>
<comment type="subunit">
    <text evidence="2 10">Homodimer.</text>
</comment>
<dbReference type="GO" id="GO:0005829">
    <property type="term" value="C:cytosol"/>
    <property type="evidence" value="ECO:0007669"/>
    <property type="project" value="TreeGrafter"/>
</dbReference>
<dbReference type="EMBL" id="LN614827">
    <property type="protein sequence ID" value="CEG56007.1"/>
    <property type="molecule type" value="Genomic_DNA"/>
</dbReference>
<keyword evidence="6 10" id="KW-0067">ATP-binding</keyword>
<dbReference type="NCBIfam" id="NF006625">
    <property type="entry name" value="PRK09194.1"/>
    <property type="match status" value="1"/>
</dbReference>
<dbReference type="CDD" id="cd00861">
    <property type="entry name" value="ProRS_anticodon_short"/>
    <property type="match status" value="1"/>
</dbReference>
<dbReference type="InterPro" id="IPR006195">
    <property type="entry name" value="aa-tRNA-synth_II"/>
</dbReference>
<dbReference type="OrthoDB" id="9809052at2"/>
<sequence>MRASQWFLSTLKETPNDAEITSHQLMLRAGMIRKLGSGLYTWMPLGLKVLRKVEHIVREEMNRANAMEVLMPAIQPAELWQETGRWDTFGGQLLTMKDSNEREYCFGPTHEEVITDLMRNELQSYKQLPVNFYQIQTKFRDEIRPRFGVMRAREFIMKDAYSFHLTLESLQKTYQNMYHAYCRIFDRMGLKYRAVEADTGAIGGSASHEFQVLADSGEDLIFYSDASDYAANIEQATSLKPQKASQPITNTMSLVDTPAQKTIAEVANFLNIEAKQTIKTLIVKGREHPMVALVLRGDDELNEVKAIKNHLVATPLVFIDEETILKTLKTPIGSIGPVQLDIPVIVDHNALAMDSFVCGANQADKHYINAAWDRDTRYHEAYDLRNVKEGDISPDGKGTLHSCRGIEVGHVFQLGDKYAKAMNAAVINEQGQLQTMMMGCYGLGITRVVAAAIEQHHDAQGIIWPLAIAPFQLVIIPINGHKSQAVREHADALYQQFSDLGIDVLLDDRNERPGILFADNDLIGIPHRLVVSDRNLEQGCVEYKSRISSESQQINRDIVVDFIANLINVTSI</sequence>
<dbReference type="InterPro" id="IPR045864">
    <property type="entry name" value="aa-tRNA-synth_II/BPL/LPL"/>
</dbReference>
<comment type="catalytic activity">
    <reaction evidence="9 10">
        <text>tRNA(Pro) + L-proline + ATP = L-prolyl-tRNA(Pro) + AMP + diphosphate</text>
        <dbReference type="Rhea" id="RHEA:14305"/>
        <dbReference type="Rhea" id="RHEA-COMP:9700"/>
        <dbReference type="Rhea" id="RHEA-COMP:9702"/>
        <dbReference type="ChEBI" id="CHEBI:30616"/>
        <dbReference type="ChEBI" id="CHEBI:33019"/>
        <dbReference type="ChEBI" id="CHEBI:60039"/>
        <dbReference type="ChEBI" id="CHEBI:78442"/>
        <dbReference type="ChEBI" id="CHEBI:78532"/>
        <dbReference type="ChEBI" id="CHEBI:456215"/>
        <dbReference type="EC" id="6.1.1.15"/>
    </reaction>
</comment>
<dbReference type="PANTHER" id="PTHR42753">
    <property type="entry name" value="MITOCHONDRIAL RIBOSOME PROTEIN L39/PROLYL-TRNA LIGASE FAMILY MEMBER"/>
    <property type="match status" value="1"/>
</dbReference>
<dbReference type="InterPro" id="IPR023717">
    <property type="entry name" value="Pro-tRNA-Synthase_IIa_type1"/>
</dbReference>
<dbReference type="InterPro" id="IPR002314">
    <property type="entry name" value="aa-tRNA-synt_IIb"/>
</dbReference>
<dbReference type="Pfam" id="PF04073">
    <property type="entry name" value="tRNA_edit"/>
    <property type="match status" value="1"/>
</dbReference>
<dbReference type="SUPFAM" id="SSF55826">
    <property type="entry name" value="YbaK/ProRS associated domain"/>
    <property type="match status" value="1"/>
</dbReference>
<evidence type="ECO:0000256" key="4">
    <source>
        <dbReference type="ARBA" id="ARBA00022598"/>
    </source>
</evidence>
<dbReference type="InterPro" id="IPR002316">
    <property type="entry name" value="Pro-tRNA-ligase_IIa"/>
</dbReference>
<dbReference type="GO" id="GO:0002161">
    <property type="term" value="F:aminoacyl-tRNA deacylase activity"/>
    <property type="evidence" value="ECO:0007669"/>
    <property type="project" value="InterPro"/>
</dbReference>
<dbReference type="InterPro" id="IPR044140">
    <property type="entry name" value="ProRS_anticodon_short"/>
</dbReference>
<evidence type="ECO:0000313" key="13">
    <source>
        <dbReference type="Proteomes" id="UP000032430"/>
    </source>
</evidence>
<dbReference type="EC" id="6.1.1.15" evidence="10"/>
<dbReference type="SUPFAM" id="SSF52954">
    <property type="entry name" value="Class II aaRS ABD-related"/>
    <property type="match status" value="1"/>
</dbReference>
<dbReference type="CDD" id="cd04334">
    <property type="entry name" value="ProRS-INS"/>
    <property type="match status" value="1"/>
</dbReference>
<dbReference type="Gene3D" id="3.30.930.10">
    <property type="entry name" value="Bira Bifunctional Protein, Domain 2"/>
    <property type="match status" value="2"/>
</dbReference>
<evidence type="ECO:0000313" key="12">
    <source>
        <dbReference type="EMBL" id="CEG56007.1"/>
    </source>
</evidence>
<dbReference type="Gene3D" id="3.40.50.800">
    <property type="entry name" value="Anticodon-binding domain"/>
    <property type="match status" value="1"/>
</dbReference>
<dbReference type="GO" id="GO:0005524">
    <property type="term" value="F:ATP binding"/>
    <property type="evidence" value="ECO:0007669"/>
    <property type="project" value="UniProtKB-UniRule"/>
</dbReference>
<name>A0A098G0H0_9GAMM</name>
<comment type="subcellular location">
    <subcellularLocation>
        <location evidence="1 10">Cytoplasm</location>
    </subcellularLocation>
</comment>
<dbReference type="InterPro" id="IPR007214">
    <property type="entry name" value="YbaK/aa-tRNA-synth-assoc-dom"/>
</dbReference>
<evidence type="ECO:0000256" key="5">
    <source>
        <dbReference type="ARBA" id="ARBA00022741"/>
    </source>
</evidence>
<dbReference type="KEGG" id="lfa:LFA_0552"/>
<evidence type="ECO:0000256" key="3">
    <source>
        <dbReference type="ARBA" id="ARBA00022490"/>
    </source>
</evidence>
<comment type="similarity">
    <text evidence="10">Belongs to the class-II aminoacyl-tRNA synthetase family. ProS type 1 subfamily.</text>
</comment>
<keyword evidence="8 10" id="KW-0030">Aminoacyl-tRNA synthetase</keyword>
<evidence type="ECO:0000256" key="2">
    <source>
        <dbReference type="ARBA" id="ARBA00011738"/>
    </source>
</evidence>
<dbReference type="PANTHER" id="PTHR42753:SF2">
    <property type="entry name" value="PROLINE--TRNA LIGASE"/>
    <property type="match status" value="1"/>
</dbReference>
<evidence type="ECO:0000256" key="1">
    <source>
        <dbReference type="ARBA" id="ARBA00004496"/>
    </source>
</evidence>
<keyword evidence="3 10" id="KW-0963">Cytoplasm</keyword>